<proteinExistence type="predicted"/>
<name>A0A1J5QEW5_9ZZZZ</name>
<organism evidence="1">
    <name type="scientific">mine drainage metagenome</name>
    <dbReference type="NCBI Taxonomy" id="410659"/>
    <lineage>
        <taxon>unclassified sequences</taxon>
        <taxon>metagenomes</taxon>
        <taxon>ecological metagenomes</taxon>
    </lineage>
</organism>
<reference evidence="1" key="1">
    <citation type="submission" date="2016-10" db="EMBL/GenBank/DDBJ databases">
        <title>Sequence of Gallionella enrichment culture.</title>
        <authorList>
            <person name="Poehlein A."/>
            <person name="Muehling M."/>
            <person name="Daniel R."/>
        </authorList>
    </citation>
    <scope>NUCLEOTIDE SEQUENCE</scope>
</reference>
<accession>A0A1J5QEW5</accession>
<evidence type="ECO:0000313" key="1">
    <source>
        <dbReference type="EMBL" id="OIQ78516.1"/>
    </source>
</evidence>
<dbReference type="EMBL" id="MLJW01001385">
    <property type="protein sequence ID" value="OIQ78516.1"/>
    <property type="molecule type" value="Genomic_DNA"/>
</dbReference>
<gene>
    <name evidence="1" type="ORF">GALL_397790</name>
</gene>
<dbReference type="AlphaFoldDB" id="A0A1J5QEW5"/>
<protein>
    <submittedName>
        <fullName evidence="1">Uncharacterized protein</fullName>
    </submittedName>
</protein>
<sequence length="68" mass="7217">MDTALASLGISREVRAQLQSHGLGCVQDRNYDDHDYLAGKRAALQALVDLLNAVPVDNPATLDAQAVA</sequence>
<comment type="caution">
    <text evidence="1">The sequence shown here is derived from an EMBL/GenBank/DDBJ whole genome shotgun (WGS) entry which is preliminary data.</text>
</comment>